<feature type="region of interest" description="Disordered" evidence="1">
    <location>
        <begin position="1"/>
        <end position="77"/>
    </location>
</feature>
<evidence type="ECO:0000256" key="1">
    <source>
        <dbReference type="SAM" id="MobiDB-lite"/>
    </source>
</evidence>
<reference evidence="2 3" key="1">
    <citation type="journal article" date="2016" name="Sci. Rep.">
        <title>Draft genome sequencing and secretome analysis of fungal phytopathogen Ascochyta rabiei provides insight into the necrotrophic effector repertoire.</title>
        <authorList>
            <person name="Verma S."/>
            <person name="Gazara R.K."/>
            <person name="Nizam S."/>
            <person name="Parween S."/>
            <person name="Chattopadhyay D."/>
            <person name="Verma P.K."/>
        </authorList>
    </citation>
    <scope>NUCLEOTIDE SEQUENCE [LARGE SCALE GENOMIC DNA]</scope>
    <source>
        <strain evidence="2 3">ArDII</strain>
    </source>
</reference>
<keyword evidence="3" id="KW-1185">Reference proteome</keyword>
<feature type="compositionally biased region" description="Basic and acidic residues" evidence="1">
    <location>
        <begin position="16"/>
        <end position="39"/>
    </location>
</feature>
<gene>
    <name evidence="2" type="ORF">ST47_g3418</name>
</gene>
<dbReference type="Proteomes" id="UP000076837">
    <property type="component" value="Unassembled WGS sequence"/>
</dbReference>
<dbReference type="OrthoDB" id="3801108at2759"/>
<accession>A0A163HSG3</accession>
<comment type="caution">
    <text evidence="2">The sequence shown here is derived from an EMBL/GenBank/DDBJ whole genome shotgun (WGS) entry which is preliminary data.</text>
</comment>
<sequence length="395" mass="45590">MEEVTYLSSRLVAKRRGIDSIDTRPAKRVQRDDDEKESGNRSSDGESSSDDEETSIGAALSTVHITPEPSDVRPVPGINKRVRSEEKFREPMTKRMRQIKYTKERNDKRKLVREQMQKYIDELEDIVRRNTEAGDPDRNALEQGIQFHMLWGQELNSKYGIWATSRDVLLKRIAELDGNQKPSDTPFPVAALEKIARLEIKITKGKTDVARRREQQRVAEGTLRSQDEKILAMQAEITRLKTHVSELKRSHEEHPRISEKATQEIREQELHKRGQMIRDQERIISQLQKSQDETKLQLQQRDAKITELKARCPEKKHDMDKSAVKQAQKQAKTSEARVKKMFDHYDTLHNQNVILIGKLTAMAQAGGFGNRGSMYRKELDALKAPSLEELKEFGE</sequence>
<evidence type="ECO:0000313" key="3">
    <source>
        <dbReference type="Proteomes" id="UP000076837"/>
    </source>
</evidence>
<proteinExistence type="predicted"/>
<dbReference type="AlphaFoldDB" id="A0A163HSG3"/>
<organism evidence="2 3">
    <name type="scientific">Didymella rabiei</name>
    <name type="common">Chickpea ascochyta blight fungus</name>
    <name type="synonym">Mycosphaerella rabiei</name>
    <dbReference type="NCBI Taxonomy" id="5454"/>
    <lineage>
        <taxon>Eukaryota</taxon>
        <taxon>Fungi</taxon>
        <taxon>Dikarya</taxon>
        <taxon>Ascomycota</taxon>
        <taxon>Pezizomycotina</taxon>
        <taxon>Dothideomycetes</taxon>
        <taxon>Pleosporomycetidae</taxon>
        <taxon>Pleosporales</taxon>
        <taxon>Pleosporineae</taxon>
        <taxon>Didymellaceae</taxon>
        <taxon>Ascochyta</taxon>
    </lineage>
</organism>
<evidence type="ECO:0000313" key="2">
    <source>
        <dbReference type="EMBL" id="KZM25442.1"/>
    </source>
</evidence>
<dbReference type="EMBL" id="JYNV01000127">
    <property type="protein sequence ID" value="KZM25442.1"/>
    <property type="molecule type" value="Genomic_DNA"/>
</dbReference>
<name>A0A163HSG3_DIDRA</name>
<protein>
    <submittedName>
        <fullName evidence="2">Uncharacterized protein</fullName>
    </submittedName>
</protein>